<keyword evidence="9 12" id="KW-0472">Membrane</keyword>
<keyword evidence="3" id="KW-1003">Cell membrane</keyword>
<sequence>MSSTIGVPTTPVEDGTSPGPDREFTIEARSQRQQIVSRFFHNPSAVIGLVVFALLVLIAYIGPMFYKYNESYLPKNYDSANSGPGVDGHILGQGNLGRDLLAQMMGGIQRSLYIAIIVMVVAGAIGVIYGAISGYFGGHTDNILMRVLDFFLVIPSLIVLMVVSQNFPGLRAFWAIGLFLALFGWFDLARLVRGSFLSLREREFIEAAHSIGTSSRRIIFKHLVPNAAGTIIVWLTLAGATAVLGEATLSYLGYGVQGSGYSLGRLVSDGVEAADQRPWMFYFPGIALILIVLSINLIGDGIRDAVDPSNSQVRA</sequence>
<evidence type="ECO:0000256" key="5">
    <source>
        <dbReference type="ARBA" id="ARBA00022692"/>
    </source>
</evidence>
<dbReference type="Proteomes" id="UP000237752">
    <property type="component" value="Unassembled WGS sequence"/>
</dbReference>
<dbReference type="CDD" id="cd06261">
    <property type="entry name" value="TM_PBP2"/>
    <property type="match status" value="1"/>
</dbReference>
<comment type="caution">
    <text evidence="15">The sequence shown here is derived from an EMBL/GenBank/DDBJ whole genome shotgun (WGS) entry which is preliminary data.</text>
</comment>
<dbReference type="Pfam" id="PF12911">
    <property type="entry name" value="OppC_N"/>
    <property type="match status" value="1"/>
</dbReference>
<evidence type="ECO:0000259" key="14">
    <source>
        <dbReference type="PROSITE" id="PS50928"/>
    </source>
</evidence>
<evidence type="ECO:0000256" key="1">
    <source>
        <dbReference type="ARBA" id="ARBA00004429"/>
    </source>
</evidence>
<feature type="region of interest" description="Disordered" evidence="13">
    <location>
        <begin position="1"/>
        <end position="22"/>
    </location>
</feature>
<comment type="similarity">
    <text evidence="10">Belongs to the binding-protein-dependent transport system permease family. OppBC subfamily.</text>
</comment>
<evidence type="ECO:0000256" key="10">
    <source>
        <dbReference type="ARBA" id="ARBA00024202"/>
    </source>
</evidence>
<dbReference type="GO" id="GO:0005886">
    <property type="term" value="C:plasma membrane"/>
    <property type="evidence" value="ECO:0007669"/>
    <property type="project" value="UniProtKB-SubCell"/>
</dbReference>
<evidence type="ECO:0000256" key="4">
    <source>
        <dbReference type="ARBA" id="ARBA00022519"/>
    </source>
</evidence>
<evidence type="ECO:0000256" key="13">
    <source>
        <dbReference type="SAM" id="MobiDB-lite"/>
    </source>
</evidence>
<dbReference type="PANTHER" id="PTHR43386:SF2">
    <property type="entry name" value="OLIGOPEPTIDE TRANSPORT SYSTEM PERMEASE PROTEIN OPPC"/>
    <property type="match status" value="1"/>
</dbReference>
<accession>A0A2T0ZXC5</accession>
<dbReference type="InterPro" id="IPR050366">
    <property type="entry name" value="BP-dependent_transpt_permease"/>
</dbReference>
<evidence type="ECO:0000256" key="7">
    <source>
        <dbReference type="ARBA" id="ARBA00022927"/>
    </source>
</evidence>
<feature type="transmembrane region" description="Helical" evidence="12">
    <location>
        <begin position="112"/>
        <end position="136"/>
    </location>
</feature>
<protein>
    <recommendedName>
        <fullName evidence="11">Oligopeptide transport system permease protein OppC</fullName>
    </recommendedName>
</protein>
<dbReference type="PANTHER" id="PTHR43386">
    <property type="entry name" value="OLIGOPEPTIDE TRANSPORT SYSTEM PERMEASE PROTEIN APPC"/>
    <property type="match status" value="1"/>
</dbReference>
<proteinExistence type="inferred from homology"/>
<dbReference type="RefSeq" id="WP_106349678.1">
    <property type="nucleotide sequence ID" value="NZ_PVUE01000012.1"/>
</dbReference>
<evidence type="ECO:0000256" key="6">
    <source>
        <dbReference type="ARBA" id="ARBA00022856"/>
    </source>
</evidence>
<evidence type="ECO:0000313" key="16">
    <source>
        <dbReference type="Proteomes" id="UP000237752"/>
    </source>
</evidence>
<feature type="transmembrane region" description="Helical" evidence="12">
    <location>
        <begin position="279"/>
        <end position="299"/>
    </location>
</feature>
<dbReference type="PROSITE" id="PS50928">
    <property type="entry name" value="ABC_TM1"/>
    <property type="match status" value="1"/>
</dbReference>
<feature type="transmembrane region" description="Helical" evidence="12">
    <location>
        <begin position="173"/>
        <end position="192"/>
    </location>
</feature>
<evidence type="ECO:0000256" key="3">
    <source>
        <dbReference type="ARBA" id="ARBA00022475"/>
    </source>
</evidence>
<dbReference type="OrthoDB" id="9812701at2"/>
<keyword evidence="6" id="KW-0571">Peptide transport</keyword>
<gene>
    <name evidence="15" type="ORF">CLV47_11248</name>
</gene>
<dbReference type="InterPro" id="IPR000515">
    <property type="entry name" value="MetI-like"/>
</dbReference>
<organism evidence="15 16">
    <name type="scientific">Antricoccus suffuscus</name>
    <dbReference type="NCBI Taxonomy" id="1629062"/>
    <lineage>
        <taxon>Bacteria</taxon>
        <taxon>Bacillati</taxon>
        <taxon>Actinomycetota</taxon>
        <taxon>Actinomycetes</taxon>
        <taxon>Geodermatophilales</taxon>
        <taxon>Antricoccaceae</taxon>
        <taxon>Antricoccus</taxon>
    </lineage>
</organism>
<feature type="transmembrane region" description="Helical" evidence="12">
    <location>
        <begin position="39"/>
        <end position="61"/>
    </location>
</feature>
<dbReference type="SUPFAM" id="SSF161098">
    <property type="entry name" value="MetI-like"/>
    <property type="match status" value="1"/>
</dbReference>
<dbReference type="InterPro" id="IPR035906">
    <property type="entry name" value="MetI-like_sf"/>
</dbReference>
<dbReference type="EMBL" id="PVUE01000012">
    <property type="protein sequence ID" value="PRZ41015.1"/>
    <property type="molecule type" value="Genomic_DNA"/>
</dbReference>
<evidence type="ECO:0000256" key="2">
    <source>
        <dbReference type="ARBA" id="ARBA00022448"/>
    </source>
</evidence>
<evidence type="ECO:0000313" key="15">
    <source>
        <dbReference type="EMBL" id="PRZ41015.1"/>
    </source>
</evidence>
<dbReference type="AlphaFoldDB" id="A0A2T0ZXC5"/>
<keyword evidence="7" id="KW-0653">Protein transport</keyword>
<evidence type="ECO:0000256" key="11">
    <source>
        <dbReference type="ARBA" id="ARBA00072251"/>
    </source>
</evidence>
<keyword evidence="16" id="KW-1185">Reference proteome</keyword>
<feature type="transmembrane region" description="Helical" evidence="12">
    <location>
        <begin position="148"/>
        <end position="167"/>
    </location>
</feature>
<comment type="subcellular location">
    <subcellularLocation>
        <location evidence="1">Cell inner membrane</location>
        <topology evidence="1">Multi-pass membrane protein</topology>
    </subcellularLocation>
    <subcellularLocation>
        <location evidence="12">Cell membrane</location>
        <topology evidence="12">Multi-pass membrane protein</topology>
    </subcellularLocation>
</comment>
<dbReference type="Pfam" id="PF00528">
    <property type="entry name" value="BPD_transp_1"/>
    <property type="match status" value="1"/>
</dbReference>
<feature type="domain" description="ABC transmembrane type-1" evidence="14">
    <location>
        <begin position="108"/>
        <end position="299"/>
    </location>
</feature>
<keyword evidence="4" id="KW-0997">Cell inner membrane</keyword>
<keyword evidence="8 12" id="KW-1133">Transmembrane helix</keyword>
<dbReference type="GO" id="GO:0015031">
    <property type="term" value="P:protein transport"/>
    <property type="evidence" value="ECO:0007669"/>
    <property type="project" value="UniProtKB-KW"/>
</dbReference>
<dbReference type="GO" id="GO:0015833">
    <property type="term" value="P:peptide transport"/>
    <property type="evidence" value="ECO:0007669"/>
    <property type="project" value="UniProtKB-KW"/>
</dbReference>
<keyword evidence="5 12" id="KW-0812">Transmembrane</keyword>
<name>A0A2T0ZXC5_9ACTN</name>
<evidence type="ECO:0000256" key="8">
    <source>
        <dbReference type="ARBA" id="ARBA00022989"/>
    </source>
</evidence>
<evidence type="ECO:0000256" key="9">
    <source>
        <dbReference type="ARBA" id="ARBA00023136"/>
    </source>
</evidence>
<keyword evidence="2 12" id="KW-0813">Transport</keyword>
<evidence type="ECO:0000256" key="12">
    <source>
        <dbReference type="RuleBase" id="RU363032"/>
    </source>
</evidence>
<dbReference type="InterPro" id="IPR025966">
    <property type="entry name" value="OppC_N"/>
</dbReference>
<feature type="transmembrane region" description="Helical" evidence="12">
    <location>
        <begin position="223"/>
        <end position="244"/>
    </location>
</feature>
<dbReference type="GO" id="GO:0055085">
    <property type="term" value="P:transmembrane transport"/>
    <property type="evidence" value="ECO:0007669"/>
    <property type="project" value="InterPro"/>
</dbReference>
<dbReference type="Gene3D" id="1.10.3720.10">
    <property type="entry name" value="MetI-like"/>
    <property type="match status" value="1"/>
</dbReference>
<reference evidence="15 16" key="1">
    <citation type="submission" date="2018-03" db="EMBL/GenBank/DDBJ databases">
        <title>Genomic Encyclopedia of Archaeal and Bacterial Type Strains, Phase II (KMG-II): from individual species to whole genera.</title>
        <authorList>
            <person name="Goeker M."/>
        </authorList>
    </citation>
    <scope>NUCLEOTIDE SEQUENCE [LARGE SCALE GENOMIC DNA]</scope>
    <source>
        <strain evidence="15 16">DSM 100065</strain>
    </source>
</reference>